<organism evidence="1 2">
    <name type="scientific">Hebeloma cylindrosporum</name>
    <dbReference type="NCBI Taxonomy" id="76867"/>
    <lineage>
        <taxon>Eukaryota</taxon>
        <taxon>Fungi</taxon>
        <taxon>Dikarya</taxon>
        <taxon>Basidiomycota</taxon>
        <taxon>Agaricomycotina</taxon>
        <taxon>Agaricomycetes</taxon>
        <taxon>Agaricomycetidae</taxon>
        <taxon>Agaricales</taxon>
        <taxon>Agaricineae</taxon>
        <taxon>Hymenogastraceae</taxon>
        <taxon>Hebeloma</taxon>
    </lineage>
</organism>
<gene>
    <name evidence="1" type="ORF">M413DRAFT_122496</name>
</gene>
<protein>
    <submittedName>
        <fullName evidence="1">Uncharacterized protein</fullName>
    </submittedName>
</protein>
<dbReference type="EMBL" id="KN831777">
    <property type="protein sequence ID" value="KIM42730.1"/>
    <property type="molecule type" value="Genomic_DNA"/>
</dbReference>
<reference evidence="1 2" key="1">
    <citation type="submission" date="2014-04" db="EMBL/GenBank/DDBJ databases">
        <authorList>
            <consortium name="DOE Joint Genome Institute"/>
            <person name="Kuo A."/>
            <person name="Gay G."/>
            <person name="Dore J."/>
            <person name="Kohler A."/>
            <person name="Nagy L.G."/>
            <person name="Floudas D."/>
            <person name="Copeland A."/>
            <person name="Barry K.W."/>
            <person name="Cichocki N."/>
            <person name="Veneault-Fourrey C."/>
            <person name="LaButti K."/>
            <person name="Lindquist E.A."/>
            <person name="Lipzen A."/>
            <person name="Lundell T."/>
            <person name="Morin E."/>
            <person name="Murat C."/>
            <person name="Sun H."/>
            <person name="Tunlid A."/>
            <person name="Henrissat B."/>
            <person name="Grigoriev I.V."/>
            <person name="Hibbett D.S."/>
            <person name="Martin F."/>
            <person name="Nordberg H.P."/>
            <person name="Cantor M.N."/>
            <person name="Hua S.X."/>
        </authorList>
    </citation>
    <scope>NUCLEOTIDE SEQUENCE [LARGE SCALE GENOMIC DNA]</scope>
    <source>
        <strain evidence="2">h7</strain>
    </source>
</reference>
<dbReference type="HOGENOM" id="CLU_2264078_0_0_1"/>
<dbReference type="Proteomes" id="UP000053424">
    <property type="component" value="Unassembled WGS sequence"/>
</dbReference>
<evidence type="ECO:0000313" key="1">
    <source>
        <dbReference type="EMBL" id="KIM42730.1"/>
    </source>
</evidence>
<reference evidence="2" key="2">
    <citation type="submission" date="2015-01" db="EMBL/GenBank/DDBJ databases">
        <title>Evolutionary Origins and Diversification of the Mycorrhizal Mutualists.</title>
        <authorList>
            <consortium name="DOE Joint Genome Institute"/>
            <consortium name="Mycorrhizal Genomics Consortium"/>
            <person name="Kohler A."/>
            <person name="Kuo A."/>
            <person name="Nagy L.G."/>
            <person name="Floudas D."/>
            <person name="Copeland A."/>
            <person name="Barry K.W."/>
            <person name="Cichocki N."/>
            <person name="Veneault-Fourrey C."/>
            <person name="LaButti K."/>
            <person name="Lindquist E.A."/>
            <person name="Lipzen A."/>
            <person name="Lundell T."/>
            <person name="Morin E."/>
            <person name="Murat C."/>
            <person name="Riley R."/>
            <person name="Ohm R."/>
            <person name="Sun H."/>
            <person name="Tunlid A."/>
            <person name="Henrissat B."/>
            <person name="Grigoriev I.V."/>
            <person name="Hibbett D.S."/>
            <person name="Martin F."/>
        </authorList>
    </citation>
    <scope>NUCLEOTIDE SEQUENCE [LARGE SCALE GENOMIC DNA]</scope>
    <source>
        <strain evidence="2">h7</strain>
    </source>
</reference>
<evidence type="ECO:0000313" key="2">
    <source>
        <dbReference type="Proteomes" id="UP000053424"/>
    </source>
</evidence>
<proteinExistence type="predicted"/>
<keyword evidence="2" id="KW-1185">Reference proteome</keyword>
<accession>A0A0C3C1H6</accession>
<sequence length="103" mass="11949">MTGMGLATQLVRKIRLYVSSRRLQIAVSKRKKGLTHRAMIMGKWIGDGLVSLMESLTTYETQYRPEFLDSVDLHPSGKYFLTFEMKKLVRRQGIAASHRRYQN</sequence>
<dbReference type="AlphaFoldDB" id="A0A0C3C1H6"/>
<name>A0A0C3C1H6_HEBCY</name>